<reference evidence="2 3" key="1">
    <citation type="submission" date="2023-11" db="EMBL/GenBank/DDBJ databases">
        <title>Complete genome of Pseudomonas benzenivorans BA3361.</title>
        <authorList>
            <person name="Shin S.Y."/>
            <person name="Song J."/>
            <person name="Kang H."/>
        </authorList>
    </citation>
    <scope>NUCLEOTIDE SEQUENCE [LARGE SCALE GENOMIC DNA]</scope>
    <source>
        <strain evidence="2 3">HNIBRBA3361</strain>
    </source>
</reference>
<organism evidence="2 3">
    <name type="scientific">Pseudomonas benzenivorans</name>
    <dbReference type="NCBI Taxonomy" id="556533"/>
    <lineage>
        <taxon>Bacteria</taxon>
        <taxon>Pseudomonadati</taxon>
        <taxon>Pseudomonadota</taxon>
        <taxon>Gammaproteobacteria</taxon>
        <taxon>Pseudomonadales</taxon>
        <taxon>Pseudomonadaceae</taxon>
        <taxon>Pseudomonas</taxon>
    </lineage>
</organism>
<protein>
    <submittedName>
        <fullName evidence="2">Uncharacterized protein</fullName>
    </submittedName>
</protein>
<gene>
    <name evidence="2" type="ORF">SBP02_01830</name>
</gene>
<evidence type="ECO:0000313" key="2">
    <source>
        <dbReference type="EMBL" id="WPC05520.1"/>
    </source>
</evidence>
<accession>A0ABZ0PWE8</accession>
<evidence type="ECO:0000313" key="3">
    <source>
        <dbReference type="Proteomes" id="UP001305928"/>
    </source>
</evidence>
<sequence length="62" mass="6863">MKAARAEVAEKTGARIIAEIAQTLIKKPLRVSLRTILVPSQNRQHQNGAKIPSSLPRSPRQH</sequence>
<dbReference type="Proteomes" id="UP001305928">
    <property type="component" value="Chromosome"/>
</dbReference>
<evidence type="ECO:0000256" key="1">
    <source>
        <dbReference type="SAM" id="MobiDB-lite"/>
    </source>
</evidence>
<proteinExistence type="predicted"/>
<name>A0ABZ0PWE8_9PSED</name>
<dbReference type="EMBL" id="CP137892">
    <property type="protein sequence ID" value="WPC05520.1"/>
    <property type="molecule type" value="Genomic_DNA"/>
</dbReference>
<dbReference type="RefSeq" id="WP_318644717.1">
    <property type="nucleotide sequence ID" value="NZ_CP137892.1"/>
</dbReference>
<feature type="region of interest" description="Disordered" evidence="1">
    <location>
        <begin position="39"/>
        <end position="62"/>
    </location>
</feature>
<keyword evidence="3" id="KW-1185">Reference proteome</keyword>